<reference evidence="4" key="1">
    <citation type="journal article" date="2020" name="Stud. Mycol.">
        <title>101 Dothideomycetes genomes: a test case for predicting lifestyles and emergence of pathogens.</title>
        <authorList>
            <person name="Haridas S."/>
            <person name="Albert R."/>
            <person name="Binder M."/>
            <person name="Bloem J."/>
            <person name="Labutti K."/>
            <person name="Salamov A."/>
            <person name="Andreopoulos B."/>
            <person name="Baker S."/>
            <person name="Barry K."/>
            <person name="Bills G."/>
            <person name="Bluhm B."/>
            <person name="Cannon C."/>
            <person name="Castanera R."/>
            <person name="Culley D."/>
            <person name="Daum C."/>
            <person name="Ezra D."/>
            <person name="Gonzalez J."/>
            <person name="Henrissat B."/>
            <person name="Kuo A."/>
            <person name="Liang C."/>
            <person name="Lipzen A."/>
            <person name="Lutzoni F."/>
            <person name="Magnuson J."/>
            <person name="Mondo S."/>
            <person name="Nolan M."/>
            <person name="Ohm R."/>
            <person name="Pangilinan J."/>
            <person name="Park H.-J."/>
            <person name="Ramirez L."/>
            <person name="Alfaro M."/>
            <person name="Sun H."/>
            <person name="Tritt A."/>
            <person name="Yoshinaga Y."/>
            <person name="Zwiers L.-H."/>
            <person name="Turgeon B."/>
            <person name="Goodwin S."/>
            <person name="Spatafora J."/>
            <person name="Crous P."/>
            <person name="Grigoriev I."/>
        </authorList>
    </citation>
    <scope>NUCLEOTIDE SEQUENCE</scope>
    <source>
        <strain evidence="4">CBS 122681</strain>
    </source>
</reference>
<dbReference type="AlphaFoldDB" id="A0A6A6SS96"/>
<name>A0A6A6SS96_9PLEO</name>
<proteinExistence type="predicted"/>
<dbReference type="InterPro" id="IPR015920">
    <property type="entry name" value="Cellobiose_DH-like_cyt"/>
</dbReference>
<feature type="compositionally biased region" description="Pro residues" evidence="1">
    <location>
        <begin position="215"/>
        <end position="225"/>
    </location>
</feature>
<evidence type="ECO:0000256" key="1">
    <source>
        <dbReference type="SAM" id="MobiDB-lite"/>
    </source>
</evidence>
<feature type="domain" description="Cellobiose dehydrogenase-like cytochrome" evidence="2">
    <location>
        <begin position="25"/>
        <end position="203"/>
    </location>
</feature>
<feature type="region of interest" description="Disordered" evidence="1">
    <location>
        <begin position="215"/>
        <end position="236"/>
    </location>
</feature>
<evidence type="ECO:0000259" key="3">
    <source>
        <dbReference type="Pfam" id="PF22807"/>
    </source>
</evidence>
<gene>
    <name evidence="4" type="ORF">K491DRAFT_707897</name>
</gene>
<dbReference type="SUPFAM" id="SSF49344">
    <property type="entry name" value="CBD9-like"/>
    <property type="match status" value="1"/>
</dbReference>
<evidence type="ECO:0000313" key="4">
    <source>
        <dbReference type="EMBL" id="KAF2649861.1"/>
    </source>
</evidence>
<dbReference type="InterPro" id="IPR054539">
    <property type="entry name" value="Beta-prop_PDH"/>
</dbReference>
<organism evidence="4 5">
    <name type="scientific">Lophiostoma macrostomum CBS 122681</name>
    <dbReference type="NCBI Taxonomy" id="1314788"/>
    <lineage>
        <taxon>Eukaryota</taxon>
        <taxon>Fungi</taxon>
        <taxon>Dikarya</taxon>
        <taxon>Ascomycota</taxon>
        <taxon>Pezizomycotina</taxon>
        <taxon>Dothideomycetes</taxon>
        <taxon>Pleosporomycetidae</taxon>
        <taxon>Pleosporales</taxon>
        <taxon>Lophiostomataceae</taxon>
        <taxon>Lophiostoma</taxon>
    </lineage>
</organism>
<dbReference type="Gene3D" id="2.120.10.30">
    <property type="entry name" value="TolB, C-terminal domain"/>
    <property type="match status" value="1"/>
</dbReference>
<dbReference type="OrthoDB" id="507128at2759"/>
<dbReference type="PANTHER" id="PTHR47797">
    <property type="entry name" value="DEHYDROGENASE, PUTATIVE (AFU_ORTHOLOGUE AFUA_8G05805)-RELATED"/>
    <property type="match status" value="1"/>
</dbReference>
<accession>A0A6A6SS96</accession>
<dbReference type="InterPro" id="IPR011041">
    <property type="entry name" value="Quinoprot_gluc/sorb_DH_b-prop"/>
</dbReference>
<evidence type="ECO:0000259" key="2">
    <source>
        <dbReference type="Pfam" id="PF16010"/>
    </source>
</evidence>
<dbReference type="Gene3D" id="2.60.40.1210">
    <property type="entry name" value="Cellobiose dehydrogenase, cytochrome domain"/>
    <property type="match status" value="1"/>
</dbReference>
<dbReference type="PANTHER" id="PTHR47797:SF5">
    <property type="entry name" value="CELLOBIOSE DEHYDROGENASE CYTOCHROME DOMAIN-CONTAINING PROTEIN"/>
    <property type="match status" value="1"/>
</dbReference>
<dbReference type="Pfam" id="PF22807">
    <property type="entry name" value="TrAA12"/>
    <property type="match status" value="1"/>
</dbReference>
<dbReference type="Pfam" id="PF16010">
    <property type="entry name" value="CDH-cyt"/>
    <property type="match status" value="1"/>
</dbReference>
<dbReference type="EMBL" id="MU004476">
    <property type="protein sequence ID" value="KAF2649861.1"/>
    <property type="molecule type" value="Genomic_DNA"/>
</dbReference>
<dbReference type="CDD" id="cd09630">
    <property type="entry name" value="CDH_like_cytochrome"/>
    <property type="match status" value="1"/>
</dbReference>
<feature type="compositionally biased region" description="Low complexity" evidence="1">
    <location>
        <begin position="226"/>
        <end position="236"/>
    </location>
</feature>
<evidence type="ECO:0000313" key="5">
    <source>
        <dbReference type="Proteomes" id="UP000799324"/>
    </source>
</evidence>
<feature type="domain" description="Pyrroloquinoline quinone-dependent pyranose dehydrogenase beta-propeller" evidence="3">
    <location>
        <begin position="261"/>
        <end position="648"/>
    </location>
</feature>
<protein>
    <submittedName>
        <fullName evidence="4">Iron reductase domain protein</fullName>
    </submittedName>
</protein>
<dbReference type="InterPro" id="IPR011042">
    <property type="entry name" value="6-blade_b-propeller_TolB-like"/>
</dbReference>
<dbReference type="Proteomes" id="UP000799324">
    <property type="component" value="Unassembled WGS sequence"/>
</dbReference>
<sequence length="650" mass="69715">MKLHEPSIRVLALAGTALGQTAKRYCDSSSSICYSGWTGANGVTIGVALPTTATAPFDTILQIISPIANGWVGFSWGGTMPYVPLTVGWVNNASSTTIYSSRKAYGLSLPVAYDGAEYSYLKGTGYNKTHWTLNVRCKGCSQWQDVDGNLQSLSPNNTAVPFAHAYSAKLPKEPANNKSTFNVHSSFGHWTLDLSIGQNADFDKLVNANLVPDVPPPSSSAPPIPSSTLSTSVIPSSTPVPSSTSVPLSCSGLQLRSPALTASGWRAVKVAGSLTQPRGLTFDNAGNLLVIQNILGITAHTVGPDGCLTSMKTLLSDDRLNHGIVLSQDGKTLYASSATSVFAYDYNSANLSISGSPRTIVSGMDSKGHTTRTLSIPPKYPNLLVVSHGSNDNFDYGAADIKTGRSCVKVFDVTKTPSAGYDYPTGGYHLGYGLRNEVGLAYDADGMLWGVENASDEIHRTIGGHSTDIHMDNPAEEINYLGDPSKENTQWYGYPTCYTVWQPSVITDRNFTVGDQFVLAPNATFDDDTCVQKSKAALMTFQAHSAPLDAKFNRNYTSMYVTLHGSWDRVPSTGFKVVEVPFGSGANGFRPKAQISSNSGYTDIFWHAQVENCSTTECFRPVSIATDKHERMYITSDGGEEGEIIILGKV</sequence>
<dbReference type="SUPFAM" id="SSF50952">
    <property type="entry name" value="Soluble quinoprotein glucose dehydrogenase"/>
    <property type="match status" value="1"/>
</dbReference>
<keyword evidence="5" id="KW-1185">Reference proteome</keyword>